<accession>A0A934S600</accession>
<evidence type="ECO:0000313" key="3">
    <source>
        <dbReference type="Proteomes" id="UP000603141"/>
    </source>
</evidence>
<gene>
    <name evidence="2" type="ORF">JIN85_14980</name>
</gene>
<feature type="signal peptide" evidence="1">
    <location>
        <begin position="1"/>
        <end position="20"/>
    </location>
</feature>
<evidence type="ECO:0000313" key="2">
    <source>
        <dbReference type="EMBL" id="MBK1883720.1"/>
    </source>
</evidence>
<dbReference type="Proteomes" id="UP000603141">
    <property type="component" value="Unassembled WGS sequence"/>
</dbReference>
<dbReference type="RefSeq" id="WP_200272151.1">
    <property type="nucleotide sequence ID" value="NZ_JAENIJ010000026.1"/>
</dbReference>
<dbReference type="AlphaFoldDB" id="A0A934S600"/>
<evidence type="ECO:0000256" key="1">
    <source>
        <dbReference type="SAM" id="SignalP"/>
    </source>
</evidence>
<keyword evidence="1" id="KW-0732">Signal</keyword>
<sequence length="280" mass="32311">MKIRFAALAFTYLSVQSVWSAPQLEVDHPLLKEPPYEGAALKHFETGNPPPLTWSISTPFYTATIYSAPGKKGNPPTYDYEWSQLYWFIFMTDKPLHDLAPQFSSVEGLRILRHDDSADFQVQSAGFILNIQQQEKGWKVLQWRIEDTIPAENPSWRKPLSEIEPQKVLVIVERSADPSSLSRDFMAQNIMGGHIVQSFRFMSQDSNNIVQALTESYQGDHISKDTLTRRSRLKRMRVAGTRQYKQLVTTQYFEDGEEYTSQPSTQLWEVDDDGTRRQVR</sequence>
<protein>
    <submittedName>
        <fullName evidence="2">Uncharacterized protein</fullName>
    </submittedName>
</protein>
<reference evidence="2" key="1">
    <citation type="submission" date="2021-01" db="EMBL/GenBank/DDBJ databases">
        <title>Modified the classification status of verrucomicrobia.</title>
        <authorList>
            <person name="Feng X."/>
        </authorList>
    </citation>
    <scope>NUCLEOTIDE SEQUENCE</scope>
    <source>
        <strain evidence="2">KCTC 22041</strain>
    </source>
</reference>
<organism evidence="2 3">
    <name type="scientific">Luteolibacter pohnpeiensis</name>
    <dbReference type="NCBI Taxonomy" id="454153"/>
    <lineage>
        <taxon>Bacteria</taxon>
        <taxon>Pseudomonadati</taxon>
        <taxon>Verrucomicrobiota</taxon>
        <taxon>Verrucomicrobiia</taxon>
        <taxon>Verrucomicrobiales</taxon>
        <taxon>Verrucomicrobiaceae</taxon>
        <taxon>Luteolibacter</taxon>
    </lineage>
</organism>
<feature type="chain" id="PRO_5036951700" evidence="1">
    <location>
        <begin position="21"/>
        <end position="280"/>
    </location>
</feature>
<comment type="caution">
    <text evidence="2">The sequence shown here is derived from an EMBL/GenBank/DDBJ whole genome shotgun (WGS) entry which is preliminary data.</text>
</comment>
<name>A0A934S600_9BACT</name>
<keyword evidence="3" id="KW-1185">Reference proteome</keyword>
<proteinExistence type="predicted"/>
<dbReference type="EMBL" id="JAENIJ010000026">
    <property type="protein sequence ID" value="MBK1883720.1"/>
    <property type="molecule type" value="Genomic_DNA"/>
</dbReference>